<feature type="transmembrane region" description="Helical" evidence="1">
    <location>
        <begin position="68"/>
        <end position="87"/>
    </location>
</feature>
<dbReference type="AlphaFoldDB" id="A0AAD3XK18"/>
<evidence type="ECO:0008006" key="4">
    <source>
        <dbReference type="Google" id="ProtNLM"/>
    </source>
</evidence>
<organism evidence="2 3">
    <name type="scientific">Nepenthes gracilis</name>
    <name type="common">Slender pitcher plant</name>
    <dbReference type="NCBI Taxonomy" id="150966"/>
    <lineage>
        <taxon>Eukaryota</taxon>
        <taxon>Viridiplantae</taxon>
        <taxon>Streptophyta</taxon>
        <taxon>Embryophyta</taxon>
        <taxon>Tracheophyta</taxon>
        <taxon>Spermatophyta</taxon>
        <taxon>Magnoliopsida</taxon>
        <taxon>eudicotyledons</taxon>
        <taxon>Gunneridae</taxon>
        <taxon>Pentapetalae</taxon>
        <taxon>Caryophyllales</taxon>
        <taxon>Nepenthaceae</taxon>
        <taxon>Nepenthes</taxon>
    </lineage>
</organism>
<name>A0AAD3XK18_NEPGR</name>
<keyword evidence="1" id="KW-0472">Membrane</keyword>
<protein>
    <recommendedName>
        <fullName evidence="4">Transmembrane protein</fullName>
    </recommendedName>
</protein>
<evidence type="ECO:0000256" key="1">
    <source>
        <dbReference type="SAM" id="Phobius"/>
    </source>
</evidence>
<evidence type="ECO:0000313" key="3">
    <source>
        <dbReference type="Proteomes" id="UP001279734"/>
    </source>
</evidence>
<keyword evidence="1" id="KW-0812">Transmembrane</keyword>
<sequence>MMSIVAGGSTPQEALDRFLRKLEDRFLRKLNEFLHEQKEWREQQERNGSRRLPTAAEWFATEQQVLHWDLMVAMWTAIVAAGFSFLISTKATGFDTHTFNKISPWVVSTFFAVFGIIILWHIGRFLVVRRCCRKGRSSSSSTEAPANHGSV</sequence>
<proteinExistence type="predicted"/>
<accession>A0AAD3XK18</accession>
<keyword evidence="3" id="KW-1185">Reference proteome</keyword>
<dbReference type="EMBL" id="BSYO01000007">
    <property type="protein sequence ID" value="GMH07245.1"/>
    <property type="molecule type" value="Genomic_DNA"/>
</dbReference>
<comment type="caution">
    <text evidence="2">The sequence shown here is derived from an EMBL/GenBank/DDBJ whole genome shotgun (WGS) entry which is preliminary data.</text>
</comment>
<reference evidence="2" key="1">
    <citation type="submission" date="2023-05" db="EMBL/GenBank/DDBJ databases">
        <title>Nepenthes gracilis genome sequencing.</title>
        <authorList>
            <person name="Fukushima K."/>
        </authorList>
    </citation>
    <scope>NUCLEOTIDE SEQUENCE</scope>
    <source>
        <strain evidence="2">SING2019-196</strain>
    </source>
</reference>
<keyword evidence="1" id="KW-1133">Transmembrane helix</keyword>
<gene>
    <name evidence="2" type="ORF">Nepgr_009085</name>
</gene>
<dbReference type="Proteomes" id="UP001279734">
    <property type="component" value="Unassembled WGS sequence"/>
</dbReference>
<evidence type="ECO:0000313" key="2">
    <source>
        <dbReference type="EMBL" id="GMH07245.1"/>
    </source>
</evidence>
<feature type="transmembrane region" description="Helical" evidence="1">
    <location>
        <begin position="107"/>
        <end position="127"/>
    </location>
</feature>